<sequence>MIFGNQTLPTDRSTHPKPPPVARGIDLVPAPTTPPSPISLTAPNNATGFCPPMKQAESSHGSQGGGSAHGGTGSGPLALSPSMTVSNSTRGVESLQPRRKALNEAMIAGKNYGGVYRYVGLGVWLFISTFMVLDRFYWNVWPRQTICTDGCGGDFFCEMDDDPGCLKDGPWSAKTFDVIARISARFIISTTNLMFITMCHGTWNYLSEVQVLRPFLYAWRTDNFWLHSIGGWTMGIWTMLHVYSLLLPSIFHGFKNVAVGGPVELPLQVSLAVSNVDLDNKLANWGYDDIWRIIWMTLIFCVLTPLSRSAWALKKNFTLAMWLHIGVGVGYFFDNWRRRTHPHVWILNTPVFLWYIADKVWCCTRGRVDDRAETTRISLDEDYMLLLWHEEHPKRICDIFWLKHRDSDGTEMAHPFTTCSSHDTPNKQATASGTAAVKTTIEVPTDTSVHWKGHRFLLASSSGRRSNATDPNRRSVRSFFSGKSFGAQGSFGRVSSFRFGQSNPMREARLASSHTGSSQDVDVDSFFEEDEKDEPGETTMIGVDANPDIDEVSIMVGGLKPKGSRSYSLPRLGTISGGVPEVSTTNDGSGVKSARPDKPVKKETGSDVGGPNRREVIRRLSTKNFIEYRKAEAEEGRLETVEAGSWSKMAIVKVNRRTSKASKCSCMGLTFILSIFRDPETSSIADLEAAQRNAPLQLRTYGPYRSEYGRLAEFPHLPPLLIVATGAGAALVLDFIGYVRANNIVPLRPVSVCYSSASLALLQFVTNTLLAERSPGIHIQTALTRHEDLEIVDSANGPEPELVMGRLDIKKIIGEVSQETEVYFCGGGGINALLRETCTRRGIKYVGSSVQ</sequence>
<feature type="compositionally biased region" description="Gly residues" evidence="1">
    <location>
        <begin position="62"/>
        <end position="74"/>
    </location>
</feature>
<dbReference type="OrthoDB" id="5954077at2759"/>
<dbReference type="Proteomes" id="UP000002630">
    <property type="component" value="Linkage Group LG26"/>
</dbReference>
<name>D7G5T0_ECTSI</name>
<evidence type="ECO:0000313" key="4">
    <source>
        <dbReference type="Proteomes" id="UP000002630"/>
    </source>
</evidence>
<dbReference type="InParanoid" id="D7G5T0"/>
<keyword evidence="2" id="KW-0812">Transmembrane</keyword>
<proteinExistence type="predicted"/>
<feature type="region of interest" description="Disordered" evidence="1">
    <location>
        <begin position="571"/>
        <end position="612"/>
    </location>
</feature>
<keyword evidence="2" id="KW-1133">Transmembrane helix</keyword>
<organism evidence="3 4">
    <name type="scientific">Ectocarpus siliculosus</name>
    <name type="common">Brown alga</name>
    <name type="synonym">Conferva siliculosa</name>
    <dbReference type="NCBI Taxonomy" id="2880"/>
    <lineage>
        <taxon>Eukaryota</taxon>
        <taxon>Sar</taxon>
        <taxon>Stramenopiles</taxon>
        <taxon>Ochrophyta</taxon>
        <taxon>PX clade</taxon>
        <taxon>Phaeophyceae</taxon>
        <taxon>Ectocarpales</taxon>
        <taxon>Ectocarpaceae</taxon>
        <taxon>Ectocarpus</taxon>
    </lineage>
</organism>
<feature type="compositionally biased region" description="Polar residues" evidence="1">
    <location>
        <begin position="38"/>
        <end position="47"/>
    </location>
</feature>
<feature type="transmembrane region" description="Helical" evidence="2">
    <location>
        <begin position="115"/>
        <end position="133"/>
    </location>
</feature>
<feature type="region of interest" description="Disordered" evidence="1">
    <location>
        <begin position="1"/>
        <end position="96"/>
    </location>
</feature>
<feature type="compositionally biased region" description="Polar residues" evidence="1">
    <location>
        <begin position="81"/>
        <end position="91"/>
    </location>
</feature>
<dbReference type="EMBL" id="FN649751">
    <property type="protein sequence ID" value="CBJ27377.1"/>
    <property type="molecule type" value="Genomic_DNA"/>
</dbReference>
<feature type="compositionally biased region" description="Polar residues" evidence="1">
    <location>
        <begin position="1"/>
        <end position="11"/>
    </location>
</feature>
<protein>
    <submittedName>
        <fullName evidence="3">Uncharacterized protein</fullName>
    </submittedName>
</protein>
<dbReference type="AlphaFoldDB" id="D7G5T0"/>
<dbReference type="InterPro" id="IPR039261">
    <property type="entry name" value="FNR_nucleotide-bd"/>
</dbReference>
<evidence type="ECO:0000313" key="3">
    <source>
        <dbReference type="EMBL" id="CBJ27377.1"/>
    </source>
</evidence>
<feature type="transmembrane region" description="Helical" evidence="2">
    <location>
        <begin position="290"/>
        <end position="311"/>
    </location>
</feature>
<dbReference type="SUPFAM" id="SSF52343">
    <property type="entry name" value="Ferredoxin reductase-like, C-terminal NADP-linked domain"/>
    <property type="match status" value="1"/>
</dbReference>
<accession>D7G5T0</accession>
<keyword evidence="4" id="KW-1185">Reference proteome</keyword>
<dbReference type="eggNOG" id="ENOG502SB7B">
    <property type="taxonomic scope" value="Eukaryota"/>
</dbReference>
<feature type="transmembrane region" description="Helical" evidence="2">
    <location>
        <begin position="224"/>
        <end position="246"/>
    </location>
</feature>
<dbReference type="Gene3D" id="3.40.50.80">
    <property type="entry name" value="Nucleotide-binding domain of ferredoxin-NADP reductase (FNR) module"/>
    <property type="match status" value="1"/>
</dbReference>
<feature type="compositionally biased region" description="Basic and acidic residues" evidence="1">
    <location>
        <begin position="594"/>
        <end position="605"/>
    </location>
</feature>
<gene>
    <name evidence="3" type="ORF">Esi_0067_0076</name>
</gene>
<reference evidence="3 4" key="1">
    <citation type="journal article" date="2010" name="Nature">
        <title>The Ectocarpus genome and the independent evolution of multicellularity in brown algae.</title>
        <authorList>
            <person name="Cock J.M."/>
            <person name="Sterck L."/>
            <person name="Rouze P."/>
            <person name="Scornet D."/>
            <person name="Allen A.E."/>
            <person name="Amoutzias G."/>
            <person name="Anthouard V."/>
            <person name="Artiguenave F."/>
            <person name="Aury J.M."/>
            <person name="Badger J.H."/>
            <person name="Beszteri B."/>
            <person name="Billiau K."/>
            <person name="Bonnet E."/>
            <person name="Bothwell J.H."/>
            <person name="Bowler C."/>
            <person name="Boyen C."/>
            <person name="Brownlee C."/>
            <person name="Carrano C.J."/>
            <person name="Charrier B."/>
            <person name="Cho G.Y."/>
            <person name="Coelho S.M."/>
            <person name="Collen J."/>
            <person name="Corre E."/>
            <person name="Da Silva C."/>
            <person name="Delage L."/>
            <person name="Delaroque N."/>
            <person name="Dittami S.M."/>
            <person name="Doulbeau S."/>
            <person name="Elias M."/>
            <person name="Farnham G."/>
            <person name="Gachon C.M."/>
            <person name="Gschloessl B."/>
            <person name="Heesch S."/>
            <person name="Jabbari K."/>
            <person name="Jubin C."/>
            <person name="Kawai H."/>
            <person name="Kimura K."/>
            <person name="Kloareg B."/>
            <person name="Kupper F.C."/>
            <person name="Lang D."/>
            <person name="Le Bail A."/>
            <person name="Leblanc C."/>
            <person name="Lerouge P."/>
            <person name="Lohr M."/>
            <person name="Lopez P.J."/>
            <person name="Martens C."/>
            <person name="Maumus F."/>
            <person name="Michel G."/>
            <person name="Miranda-Saavedra D."/>
            <person name="Morales J."/>
            <person name="Moreau H."/>
            <person name="Motomura T."/>
            <person name="Nagasato C."/>
            <person name="Napoli C.A."/>
            <person name="Nelson D.R."/>
            <person name="Nyvall-Collen P."/>
            <person name="Peters A.F."/>
            <person name="Pommier C."/>
            <person name="Potin P."/>
            <person name="Poulain J."/>
            <person name="Quesneville H."/>
            <person name="Read B."/>
            <person name="Rensing S.A."/>
            <person name="Ritter A."/>
            <person name="Rousvoal S."/>
            <person name="Samanta M."/>
            <person name="Samson G."/>
            <person name="Schroeder D.C."/>
            <person name="Segurens B."/>
            <person name="Strittmatter M."/>
            <person name="Tonon T."/>
            <person name="Tregear J.W."/>
            <person name="Valentin K."/>
            <person name="von Dassow P."/>
            <person name="Yamagishi T."/>
            <person name="Van de Peer Y."/>
            <person name="Wincker P."/>
        </authorList>
    </citation>
    <scope>NUCLEOTIDE SEQUENCE [LARGE SCALE GENOMIC DNA]</scope>
    <source>
        <strain evidence="4">Ec32 / CCAP1310/4</strain>
    </source>
</reference>
<dbReference type="EMBL" id="FN648894">
    <property type="protein sequence ID" value="CBJ27377.1"/>
    <property type="molecule type" value="Genomic_DNA"/>
</dbReference>
<keyword evidence="2" id="KW-0472">Membrane</keyword>
<evidence type="ECO:0000256" key="2">
    <source>
        <dbReference type="SAM" id="Phobius"/>
    </source>
</evidence>
<evidence type="ECO:0000256" key="1">
    <source>
        <dbReference type="SAM" id="MobiDB-lite"/>
    </source>
</evidence>